<reference evidence="2" key="1">
    <citation type="submission" date="2015-08" db="UniProtKB">
        <authorList>
            <consortium name="WormBaseParasite"/>
        </authorList>
    </citation>
    <scope>IDENTIFICATION</scope>
</reference>
<protein>
    <submittedName>
        <fullName evidence="2">DDE_Tnp_IS1595 domain-containing protein</fullName>
    </submittedName>
</protein>
<dbReference type="WBParaSite" id="SSTP_0001270400.1">
    <property type="protein sequence ID" value="SSTP_0001270400.1"/>
    <property type="gene ID" value="SSTP_0001270400"/>
</dbReference>
<dbReference type="InterPro" id="IPR024445">
    <property type="entry name" value="Tnp_ISXO2-like"/>
</dbReference>
<accession>A0A0K0ETC7</accession>
<evidence type="ECO:0000259" key="1">
    <source>
        <dbReference type="SMART" id="SM01126"/>
    </source>
</evidence>
<dbReference type="PANTHER" id="PTHR47163">
    <property type="entry name" value="DDE_TNP_IS1595 DOMAIN-CONTAINING PROTEIN"/>
    <property type="match status" value="1"/>
</dbReference>
<dbReference type="InterPro" id="IPR053164">
    <property type="entry name" value="IS1016-like_transposase"/>
</dbReference>
<evidence type="ECO:0000313" key="2">
    <source>
        <dbReference type="WBParaSite" id="SSTP_0001270400.1"/>
    </source>
</evidence>
<dbReference type="AlphaFoldDB" id="A0A0K0ETC7"/>
<name>A0A0K0ETC7_STRER</name>
<dbReference type="STRING" id="6248.A0A0K0ETC7"/>
<organism evidence="2">
    <name type="scientific">Strongyloides stercoralis</name>
    <name type="common">Threadworm</name>
    <dbReference type="NCBI Taxonomy" id="6248"/>
    <lineage>
        <taxon>Eukaryota</taxon>
        <taxon>Metazoa</taxon>
        <taxon>Ecdysozoa</taxon>
        <taxon>Nematoda</taxon>
        <taxon>Chromadorea</taxon>
        <taxon>Rhabditida</taxon>
        <taxon>Tylenchina</taxon>
        <taxon>Panagrolaimomorpha</taxon>
        <taxon>Strongyloidoidea</taxon>
        <taxon>Strongyloididae</taxon>
        <taxon>Strongyloides</taxon>
    </lineage>
</organism>
<dbReference type="PANTHER" id="PTHR47163:SF2">
    <property type="entry name" value="SI:DKEY-17M8.2"/>
    <property type="match status" value="1"/>
</dbReference>
<dbReference type="Pfam" id="PF12762">
    <property type="entry name" value="DDE_Tnp_IS1595"/>
    <property type="match status" value="1"/>
</dbReference>
<dbReference type="SMART" id="SM01126">
    <property type="entry name" value="DDE_Tnp_IS1595"/>
    <property type="match status" value="1"/>
</dbReference>
<feature type="domain" description="ISXO2-like transposase" evidence="1">
    <location>
        <begin position="58"/>
        <end position="202"/>
    </location>
</feature>
<proteinExistence type="predicted"/>
<dbReference type="NCBIfam" id="NF033547">
    <property type="entry name" value="transpos_IS1595"/>
    <property type="match status" value="1"/>
</dbReference>
<sequence>MKLNFVTVVCFINCWSKEMVSVQFCKEELGMNHDTTVDWCSFMREVCVDSLERAESRKIGGPKTIVEVDESLLTKRKNNSGRVLPQVWIFGGLCRETSESFLVTVPDRKIETLTQVIKERIAEGSTIFSDSWRSYKTSELEAQGFQHFKVNHKYNFVDPESGAHTQTIGRMWGSAKWRNKKHRGTARNMLDSYLAEFMWQNVQKEKDIFLQILHAIAIFCPPEINIKST</sequence>